<accession>A0A7W7ZUB2</accession>
<dbReference type="AlphaFoldDB" id="A0A7W7ZUB2"/>
<evidence type="ECO:0000313" key="1">
    <source>
        <dbReference type="EMBL" id="MBB5066309.1"/>
    </source>
</evidence>
<organism evidence="1 2">
    <name type="scientific">Granulicella mallensis</name>
    <dbReference type="NCBI Taxonomy" id="940614"/>
    <lineage>
        <taxon>Bacteria</taxon>
        <taxon>Pseudomonadati</taxon>
        <taxon>Acidobacteriota</taxon>
        <taxon>Terriglobia</taxon>
        <taxon>Terriglobales</taxon>
        <taxon>Acidobacteriaceae</taxon>
        <taxon>Granulicella</taxon>
    </lineage>
</organism>
<comment type="caution">
    <text evidence="1">The sequence shown here is derived from an EMBL/GenBank/DDBJ whole genome shotgun (WGS) entry which is preliminary data.</text>
</comment>
<reference evidence="1 2" key="1">
    <citation type="submission" date="2020-08" db="EMBL/GenBank/DDBJ databases">
        <title>Genomic Encyclopedia of Type Strains, Phase IV (KMG-V): Genome sequencing to study the core and pangenomes of soil and plant-associated prokaryotes.</title>
        <authorList>
            <person name="Whitman W."/>
        </authorList>
    </citation>
    <scope>NUCLEOTIDE SEQUENCE [LARGE SCALE GENOMIC DNA]</scope>
    <source>
        <strain evidence="1 2">X5P3</strain>
    </source>
</reference>
<gene>
    <name evidence="1" type="ORF">HDF15_004686</name>
</gene>
<protein>
    <submittedName>
        <fullName evidence="1">Uncharacterized protein</fullName>
    </submittedName>
</protein>
<dbReference type="EMBL" id="JACHIO010000026">
    <property type="protein sequence ID" value="MBB5066309.1"/>
    <property type="molecule type" value="Genomic_DNA"/>
</dbReference>
<dbReference type="Proteomes" id="UP000584867">
    <property type="component" value="Unassembled WGS sequence"/>
</dbReference>
<proteinExistence type="predicted"/>
<sequence>MPLVLFKDVTSGENNEIDYPHGAPLPKSGDEIFAPGSERVVKVLDVVRADKLEVHFLENASS</sequence>
<evidence type="ECO:0000313" key="2">
    <source>
        <dbReference type="Proteomes" id="UP000584867"/>
    </source>
</evidence>
<name>A0A7W7ZUB2_9BACT</name>